<dbReference type="PROSITE" id="PS50893">
    <property type="entry name" value="ABC_TRANSPORTER_2"/>
    <property type="match status" value="1"/>
</dbReference>
<dbReference type="RefSeq" id="WP_273738529.1">
    <property type="nucleotide sequence ID" value="NZ_JAQIVI010000149.1"/>
</dbReference>
<dbReference type="GO" id="GO:0005524">
    <property type="term" value="F:ATP binding"/>
    <property type="evidence" value="ECO:0007669"/>
    <property type="project" value="UniProtKB-KW"/>
</dbReference>
<feature type="domain" description="ABC transporter" evidence="4">
    <location>
        <begin position="2"/>
        <end position="229"/>
    </location>
</feature>
<evidence type="ECO:0000259" key="4">
    <source>
        <dbReference type="PROSITE" id="PS50893"/>
    </source>
</evidence>
<dbReference type="AlphaFoldDB" id="A0ABD5SQA3"/>
<dbReference type="InterPro" id="IPR027417">
    <property type="entry name" value="P-loop_NTPase"/>
</dbReference>
<name>A0ABD5SQA3_9EURY</name>
<evidence type="ECO:0000313" key="6">
    <source>
        <dbReference type="Proteomes" id="UP001596383"/>
    </source>
</evidence>
<evidence type="ECO:0000313" key="5">
    <source>
        <dbReference type="EMBL" id="MFC6765506.1"/>
    </source>
</evidence>
<dbReference type="InterPro" id="IPR017871">
    <property type="entry name" value="ABC_transporter-like_CS"/>
</dbReference>
<reference evidence="5 6" key="1">
    <citation type="journal article" date="2019" name="Int. J. Syst. Evol. Microbiol.">
        <title>The Global Catalogue of Microorganisms (GCM) 10K type strain sequencing project: providing services to taxonomists for standard genome sequencing and annotation.</title>
        <authorList>
            <consortium name="The Broad Institute Genomics Platform"/>
            <consortium name="The Broad Institute Genome Sequencing Center for Infectious Disease"/>
            <person name="Wu L."/>
            <person name="Ma J."/>
        </authorList>
    </citation>
    <scope>NUCLEOTIDE SEQUENCE [LARGE SCALE GENOMIC DNA]</scope>
    <source>
        <strain evidence="5 6">LMG 29247</strain>
    </source>
</reference>
<keyword evidence="2" id="KW-0547">Nucleotide-binding</keyword>
<dbReference type="PANTHER" id="PTHR42788:SF13">
    <property type="entry name" value="ALIPHATIC SULFONATES IMPORT ATP-BINDING PROTEIN SSUB"/>
    <property type="match status" value="1"/>
</dbReference>
<dbReference type="Proteomes" id="UP001596383">
    <property type="component" value="Unassembled WGS sequence"/>
</dbReference>
<dbReference type="SMART" id="SM00382">
    <property type="entry name" value="AAA"/>
    <property type="match status" value="1"/>
</dbReference>
<gene>
    <name evidence="5" type="ORF">ACFQE6_11060</name>
</gene>
<protein>
    <submittedName>
        <fullName evidence="5">ABC transporter ATP-binding protein</fullName>
    </submittedName>
</protein>
<dbReference type="InterPro" id="IPR003593">
    <property type="entry name" value="AAA+_ATPase"/>
</dbReference>
<evidence type="ECO:0000256" key="2">
    <source>
        <dbReference type="ARBA" id="ARBA00022741"/>
    </source>
</evidence>
<dbReference type="Pfam" id="PF00005">
    <property type="entry name" value="ABC_tran"/>
    <property type="match status" value="1"/>
</dbReference>
<dbReference type="PANTHER" id="PTHR42788">
    <property type="entry name" value="TAURINE IMPORT ATP-BINDING PROTEIN-RELATED"/>
    <property type="match status" value="1"/>
</dbReference>
<keyword evidence="1" id="KW-0813">Transport</keyword>
<comment type="caution">
    <text evidence="5">The sequence shown here is derived from an EMBL/GenBank/DDBJ whole genome shotgun (WGS) entry which is preliminary data.</text>
</comment>
<dbReference type="InterPro" id="IPR003439">
    <property type="entry name" value="ABC_transporter-like_ATP-bd"/>
</dbReference>
<dbReference type="SUPFAM" id="SSF52540">
    <property type="entry name" value="P-loop containing nucleoside triphosphate hydrolases"/>
    <property type="match status" value="1"/>
</dbReference>
<keyword evidence="3 5" id="KW-0067">ATP-binding</keyword>
<dbReference type="CDD" id="cd03293">
    <property type="entry name" value="ABC_NrtD_SsuB_transporters"/>
    <property type="match status" value="1"/>
</dbReference>
<dbReference type="EMBL" id="JBHSWV010000149">
    <property type="protein sequence ID" value="MFC6765506.1"/>
    <property type="molecule type" value="Genomic_DNA"/>
</dbReference>
<organism evidence="5 6">
    <name type="scientific">Natrinema soli</name>
    <dbReference type="NCBI Taxonomy" id="1930624"/>
    <lineage>
        <taxon>Archaea</taxon>
        <taxon>Methanobacteriati</taxon>
        <taxon>Methanobacteriota</taxon>
        <taxon>Stenosarchaea group</taxon>
        <taxon>Halobacteria</taxon>
        <taxon>Halobacteriales</taxon>
        <taxon>Natrialbaceae</taxon>
        <taxon>Natrinema</taxon>
    </lineage>
</organism>
<keyword evidence="6" id="KW-1185">Reference proteome</keyword>
<evidence type="ECO:0000256" key="3">
    <source>
        <dbReference type="ARBA" id="ARBA00022840"/>
    </source>
</evidence>
<sequence length="250" mass="27496">MIAIDDVTVAFETVTAIADIDLQIQPSEFVTIVGPSGCGKTTLLRVIGGLESPTAGTVTIDGNEPAVSRDAGDLGFVFQDHTLLPWKTALENVQFLRRMAGKPPDEAQARSLLESVGLDEFVDAYPRELSGGMKQRVAIVRALHLDADVLLLDEPFGALDELTRDQLGVELRRLHEREQKTTLFITHSVPEAAFLGDRCAVVTDAPGRIETTLEIDFSDQRDTELFGSVEYQKQVADIRRKLYDSVEDGR</sequence>
<dbReference type="Gene3D" id="3.40.50.300">
    <property type="entry name" value="P-loop containing nucleotide triphosphate hydrolases"/>
    <property type="match status" value="1"/>
</dbReference>
<dbReference type="InterPro" id="IPR050166">
    <property type="entry name" value="ABC_transporter_ATP-bind"/>
</dbReference>
<proteinExistence type="predicted"/>
<dbReference type="PROSITE" id="PS00211">
    <property type="entry name" value="ABC_TRANSPORTER_1"/>
    <property type="match status" value="1"/>
</dbReference>
<accession>A0ABD5SQA3</accession>
<evidence type="ECO:0000256" key="1">
    <source>
        <dbReference type="ARBA" id="ARBA00022448"/>
    </source>
</evidence>